<feature type="domain" description="FAS1" evidence="14">
    <location>
        <begin position="23"/>
        <end position="89"/>
    </location>
</feature>
<dbReference type="InterPro" id="IPR033254">
    <property type="entry name" value="Plant_FLA"/>
</dbReference>
<keyword evidence="5 13" id="KW-0732">Signal</keyword>
<evidence type="ECO:0000256" key="7">
    <source>
        <dbReference type="ARBA" id="ARBA00022974"/>
    </source>
</evidence>
<dbReference type="PANTHER" id="PTHR32382">
    <property type="entry name" value="FASCICLIN-LIKE ARABINOGALACTAN PROTEIN"/>
    <property type="match status" value="1"/>
</dbReference>
<keyword evidence="3" id="KW-1003">Cell membrane</keyword>
<keyword evidence="7" id="KW-0654">Proteoglycan</keyword>
<dbReference type="GO" id="GO:0005886">
    <property type="term" value="C:plasma membrane"/>
    <property type="evidence" value="ECO:0007669"/>
    <property type="project" value="UniProtKB-SubCell"/>
</dbReference>
<protein>
    <submittedName>
        <fullName evidence="15">Fasciclin-like arabinogalactan protein 7</fullName>
    </submittedName>
</protein>
<dbReference type="PROSITE" id="PS50213">
    <property type="entry name" value="FAS1"/>
    <property type="match status" value="2"/>
</dbReference>
<keyword evidence="4" id="KW-0336">GPI-anchor</keyword>
<dbReference type="SMART" id="SM00554">
    <property type="entry name" value="FAS1"/>
    <property type="match status" value="1"/>
</dbReference>
<feature type="signal peptide" evidence="13">
    <location>
        <begin position="1"/>
        <end position="23"/>
    </location>
</feature>
<dbReference type="SUPFAM" id="SSF82153">
    <property type="entry name" value="FAS1 domain"/>
    <property type="match status" value="2"/>
</dbReference>
<dbReference type="FunFam" id="2.30.180.10:FF:000008">
    <property type="entry name" value="Fasciclin-like arabinogalactan protein 10"/>
    <property type="match status" value="1"/>
</dbReference>
<evidence type="ECO:0000256" key="12">
    <source>
        <dbReference type="SAM" id="MobiDB-lite"/>
    </source>
</evidence>
<feature type="compositionally biased region" description="Pro residues" evidence="12">
    <location>
        <begin position="337"/>
        <end position="351"/>
    </location>
</feature>
<dbReference type="FunFam" id="2.30.180.10:FF:000010">
    <property type="entry name" value="Fasciclin-like arabinogalactan protein 2"/>
    <property type="match status" value="1"/>
</dbReference>
<accession>A0A2Z5U1R6</accession>
<evidence type="ECO:0000259" key="14">
    <source>
        <dbReference type="PROSITE" id="PS50213"/>
    </source>
</evidence>
<evidence type="ECO:0000256" key="8">
    <source>
        <dbReference type="ARBA" id="ARBA00023136"/>
    </source>
</evidence>
<comment type="function">
    <text evidence="11">May be a cell surface adhesion protein.</text>
</comment>
<keyword evidence="8" id="KW-0472">Membrane</keyword>
<dbReference type="InterPro" id="IPR036378">
    <property type="entry name" value="FAS1_dom_sf"/>
</dbReference>
<comment type="subcellular location">
    <subcellularLocation>
        <location evidence="1">Cell membrane</location>
        <topology evidence="1">Lipid-anchor</topology>
        <topology evidence="1">GPI-anchor</topology>
    </subcellularLocation>
</comment>
<dbReference type="GO" id="GO:0098552">
    <property type="term" value="C:side of membrane"/>
    <property type="evidence" value="ECO:0007669"/>
    <property type="project" value="UniProtKB-KW"/>
</dbReference>
<evidence type="ECO:0000256" key="5">
    <source>
        <dbReference type="ARBA" id="ARBA00022729"/>
    </source>
</evidence>
<feature type="compositionally biased region" description="Low complexity" evidence="12">
    <location>
        <begin position="352"/>
        <end position="366"/>
    </location>
</feature>
<keyword evidence="9" id="KW-0325">Glycoprotein</keyword>
<evidence type="ECO:0000256" key="4">
    <source>
        <dbReference type="ARBA" id="ARBA00022622"/>
    </source>
</evidence>
<gene>
    <name evidence="15" type="primary">FLA7</name>
</gene>
<evidence type="ECO:0000256" key="1">
    <source>
        <dbReference type="ARBA" id="ARBA00004609"/>
    </source>
</evidence>
<evidence type="ECO:0000256" key="2">
    <source>
        <dbReference type="ARBA" id="ARBA00007843"/>
    </source>
</evidence>
<feature type="compositionally biased region" description="Pro residues" evidence="12">
    <location>
        <begin position="367"/>
        <end position="377"/>
    </location>
</feature>
<keyword evidence="10" id="KW-0449">Lipoprotein</keyword>
<feature type="region of interest" description="Disordered" evidence="12">
    <location>
        <begin position="335"/>
        <end position="404"/>
    </location>
</feature>
<evidence type="ECO:0000256" key="6">
    <source>
        <dbReference type="ARBA" id="ARBA00022737"/>
    </source>
</evidence>
<dbReference type="AlphaFoldDB" id="A0A2Z5U1R6"/>
<evidence type="ECO:0000256" key="13">
    <source>
        <dbReference type="SAM" id="SignalP"/>
    </source>
</evidence>
<evidence type="ECO:0000256" key="3">
    <source>
        <dbReference type="ARBA" id="ARBA00022475"/>
    </source>
</evidence>
<feature type="chain" id="PRO_5016435916" evidence="13">
    <location>
        <begin position="24"/>
        <end position="425"/>
    </location>
</feature>
<evidence type="ECO:0000256" key="9">
    <source>
        <dbReference type="ARBA" id="ARBA00023180"/>
    </source>
</evidence>
<dbReference type="PANTHER" id="PTHR32382:SF5">
    <property type="entry name" value="FASCICLIN-LIKE ARABINOGALACTAN PROTEIN 8"/>
    <property type="match status" value="1"/>
</dbReference>
<dbReference type="Pfam" id="PF02469">
    <property type="entry name" value="Fasciclin"/>
    <property type="match status" value="2"/>
</dbReference>
<name>A0A2Z5U1R6_9ASTE</name>
<dbReference type="EMBL" id="LC269168">
    <property type="protein sequence ID" value="BBA94950.1"/>
    <property type="molecule type" value="mRNA"/>
</dbReference>
<dbReference type="Gene3D" id="2.30.180.10">
    <property type="entry name" value="FAS1 domain"/>
    <property type="match status" value="2"/>
</dbReference>
<feature type="domain" description="FAS1" evidence="14">
    <location>
        <begin position="184"/>
        <end position="324"/>
    </location>
</feature>
<dbReference type="InterPro" id="IPR000782">
    <property type="entry name" value="FAS1_domain"/>
</dbReference>
<organism evidence="15">
    <name type="scientific">Cuscuta campestris</name>
    <dbReference type="NCBI Taxonomy" id="132261"/>
    <lineage>
        <taxon>Eukaryota</taxon>
        <taxon>Viridiplantae</taxon>
        <taxon>Streptophyta</taxon>
        <taxon>Embryophyta</taxon>
        <taxon>Tracheophyta</taxon>
        <taxon>Spermatophyta</taxon>
        <taxon>Magnoliopsida</taxon>
        <taxon>eudicotyledons</taxon>
        <taxon>Gunneridae</taxon>
        <taxon>Pentapetalae</taxon>
        <taxon>asterids</taxon>
        <taxon>lamiids</taxon>
        <taxon>Solanales</taxon>
        <taxon>Convolvulaceae</taxon>
        <taxon>Cuscuteae</taxon>
        <taxon>Cuscuta</taxon>
        <taxon>Cuscuta subgen. Grammica</taxon>
        <taxon>Cuscuta sect. Cleistogrammica</taxon>
    </lineage>
</organism>
<keyword evidence="6" id="KW-0677">Repeat</keyword>
<proteinExistence type="evidence at transcript level"/>
<evidence type="ECO:0000256" key="11">
    <source>
        <dbReference type="ARBA" id="ARBA00024686"/>
    </source>
</evidence>
<comment type="similarity">
    <text evidence="2">Belongs to the fasciclin-like AGP family.</text>
</comment>
<reference evidence="15" key="1">
    <citation type="journal article" date="2017" name="Plant Cell Physiol.">
        <title>Arabinogalactan Proteins Accumulate in the Cell Walls of Searching Hyphae of the Stem Parasitic Plants, Cuscuta campestris and Cuscuta japonica.</title>
        <authorList>
            <person name="Hozumi A."/>
            <person name="Bera S."/>
            <person name="Fujiwara D."/>
            <person name="Obayashi T."/>
            <person name="Yokoyama R."/>
            <person name="Nishitani K."/>
            <person name="Aoki K."/>
        </authorList>
    </citation>
    <scope>NUCLEOTIDE SEQUENCE</scope>
</reference>
<evidence type="ECO:0000256" key="10">
    <source>
        <dbReference type="ARBA" id="ARBA00023288"/>
    </source>
</evidence>
<evidence type="ECO:0000313" key="15">
    <source>
        <dbReference type="EMBL" id="BBA94950.1"/>
    </source>
</evidence>
<sequence length="425" mass="44157">MGALHILLLTATVLSISSAVTTAHNITDILASHPEYSEFNRYLSQTKLADEINSRTTITVLVVNNGAFSAITAKHPLSVVKNILELHVLLDYWDGKKLHDISDGTTMSTTLYQTTGNAPGISGTVNITDQKGGKVGFGSALPGSHLDSQYSKEVKSIPYNISVIEINTPIIVPAVLNAPAPAASDFNITAALEKAGCKTFAGLLVSSGVLKNFEKAAGEGLTVFAPNDEAFKAEKLPDLSKLDNADLVALLQYHAVADYTPMGTLKTSRDPISTFATNGAGKYKLKTETAGDSVTIDTGVDSSKVASTVIDSTPLCIFTVDNVLLPAELFGKAPSSAPAPAPEFSPAPAPAPEVADAPSPSLEEAPAPSPPAPPSPSPASGTPAESPSDDSQNSTADKNAGRVDAPSLVTLVTVSLQLFACIYLF</sequence>